<keyword evidence="4" id="KW-0539">Nucleus</keyword>
<evidence type="ECO:0000313" key="7">
    <source>
        <dbReference type="EMBL" id="OQE17303.1"/>
    </source>
</evidence>
<dbReference type="SMART" id="SM00066">
    <property type="entry name" value="GAL4"/>
    <property type="match status" value="1"/>
</dbReference>
<keyword evidence="3" id="KW-0804">Transcription</keyword>
<dbReference type="GO" id="GO:0000981">
    <property type="term" value="F:DNA-binding transcription factor activity, RNA polymerase II-specific"/>
    <property type="evidence" value="ECO:0007669"/>
    <property type="project" value="InterPro"/>
</dbReference>
<dbReference type="PANTHER" id="PTHR38111:SF6">
    <property type="entry name" value="FINGER DOMAIN PROTEIN, PUTATIVE (AFU_ORTHOLOGUE AFUA_8G01940)-RELATED"/>
    <property type="match status" value="1"/>
</dbReference>
<proteinExistence type="predicted"/>
<dbReference type="AlphaFoldDB" id="A0A1V6SUL9"/>
<protein>
    <recommendedName>
        <fullName evidence="6">Zn(2)-C6 fungal-type domain-containing protein</fullName>
    </recommendedName>
</protein>
<evidence type="ECO:0000256" key="1">
    <source>
        <dbReference type="ARBA" id="ARBA00023015"/>
    </source>
</evidence>
<organism evidence="7 8">
    <name type="scientific">Penicillium steckii</name>
    <dbReference type="NCBI Taxonomy" id="303698"/>
    <lineage>
        <taxon>Eukaryota</taxon>
        <taxon>Fungi</taxon>
        <taxon>Dikarya</taxon>
        <taxon>Ascomycota</taxon>
        <taxon>Pezizomycotina</taxon>
        <taxon>Eurotiomycetes</taxon>
        <taxon>Eurotiomycetidae</taxon>
        <taxon>Eurotiales</taxon>
        <taxon>Aspergillaceae</taxon>
        <taxon>Penicillium</taxon>
    </lineage>
</organism>
<sequence length="523" mass="59064">MVGVGGRSKGCKTCRRRRVKCGANSLTLQSSNASSLTTTDEAKPFCGRCDKAGIQCDGYVQFGEFVDLTQQMVKKGSSNLDTPRPTPSITKSASCGPNVIEVPPMPLIRNPSRDEQTIFSSHLIDRLFTWHEDPASPESASWISALLLSSEDSGVLSFASTRALATSYFAKTHSHSDLMRKGAGFYSLALNTLRSQLQDPDLVFQDNMLIAIICMAMYELVTYHQPTGWLHHYRGLARLTFIRGPFRHQSGVAFSMLPMLRSCILLGYLVQRKHCFLETPEWKTIPWERVGLHQKLPLDNLHDILCDIPGYLEDLDNLGNWPSGRTGKEVFLASVRKRIFTSLESLHSWRWEWEKDFPASTYTISPNGLDPETSRPLPPSPFQSVIWFVNSYRANELMTYNAIRLILTRSLELSGLNPEVANTTIASDPLLPKEGTRHDVAIEICRMVDYHLHCFRRSSGAFMIIFPLNVAYLHLDEDTYGIKPWLESVMDLVADTHGFEIGRRENMPRQTANLRSHCHPKQD</sequence>
<dbReference type="EMBL" id="MLKD01000021">
    <property type="protein sequence ID" value="OQE17303.1"/>
    <property type="molecule type" value="Genomic_DNA"/>
</dbReference>
<dbReference type="InterPro" id="IPR001138">
    <property type="entry name" value="Zn2Cys6_DnaBD"/>
</dbReference>
<gene>
    <name evidence="7" type="ORF">PENSTE_c021G04360</name>
</gene>
<evidence type="ECO:0000256" key="5">
    <source>
        <dbReference type="SAM" id="MobiDB-lite"/>
    </source>
</evidence>
<evidence type="ECO:0000256" key="4">
    <source>
        <dbReference type="ARBA" id="ARBA00023242"/>
    </source>
</evidence>
<evidence type="ECO:0000256" key="3">
    <source>
        <dbReference type="ARBA" id="ARBA00023163"/>
    </source>
</evidence>
<keyword evidence="2" id="KW-0238">DNA-binding</keyword>
<dbReference type="STRING" id="303698.A0A1V6SUL9"/>
<dbReference type="OrthoDB" id="3525185at2759"/>
<evidence type="ECO:0000259" key="6">
    <source>
        <dbReference type="PROSITE" id="PS50048"/>
    </source>
</evidence>
<dbReference type="Proteomes" id="UP000191285">
    <property type="component" value="Unassembled WGS sequence"/>
</dbReference>
<feature type="region of interest" description="Disordered" evidence="5">
    <location>
        <begin position="76"/>
        <end position="95"/>
    </location>
</feature>
<comment type="caution">
    <text evidence="7">The sequence shown here is derived from an EMBL/GenBank/DDBJ whole genome shotgun (WGS) entry which is preliminary data.</text>
</comment>
<dbReference type="PANTHER" id="PTHR38111">
    <property type="entry name" value="ZN(2)-C6 FUNGAL-TYPE DOMAIN-CONTAINING PROTEIN-RELATED"/>
    <property type="match status" value="1"/>
</dbReference>
<dbReference type="InterPro" id="IPR036864">
    <property type="entry name" value="Zn2-C6_fun-type_DNA-bd_sf"/>
</dbReference>
<dbReference type="PROSITE" id="PS50048">
    <property type="entry name" value="ZN2_CY6_FUNGAL_2"/>
    <property type="match status" value="1"/>
</dbReference>
<keyword evidence="1" id="KW-0805">Transcription regulation</keyword>
<dbReference type="GO" id="GO:0008270">
    <property type="term" value="F:zinc ion binding"/>
    <property type="evidence" value="ECO:0007669"/>
    <property type="project" value="InterPro"/>
</dbReference>
<evidence type="ECO:0000256" key="2">
    <source>
        <dbReference type="ARBA" id="ARBA00023125"/>
    </source>
</evidence>
<feature type="domain" description="Zn(2)-C6 fungal-type" evidence="6">
    <location>
        <begin position="10"/>
        <end position="56"/>
    </location>
</feature>
<dbReference type="CDD" id="cd00067">
    <property type="entry name" value="GAL4"/>
    <property type="match status" value="1"/>
</dbReference>
<keyword evidence="8" id="KW-1185">Reference proteome</keyword>
<dbReference type="Gene3D" id="4.10.240.10">
    <property type="entry name" value="Zn(2)-C6 fungal-type DNA-binding domain"/>
    <property type="match status" value="1"/>
</dbReference>
<dbReference type="GO" id="GO:0003677">
    <property type="term" value="F:DNA binding"/>
    <property type="evidence" value="ECO:0007669"/>
    <property type="project" value="UniProtKB-KW"/>
</dbReference>
<dbReference type="InterPro" id="IPR053178">
    <property type="entry name" value="Osmoadaptation_assoc"/>
</dbReference>
<reference evidence="8" key="1">
    <citation type="journal article" date="2017" name="Nat. Microbiol.">
        <title>Global analysis of biosynthetic gene clusters reveals vast potential of secondary metabolite production in Penicillium species.</title>
        <authorList>
            <person name="Nielsen J.C."/>
            <person name="Grijseels S."/>
            <person name="Prigent S."/>
            <person name="Ji B."/>
            <person name="Dainat J."/>
            <person name="Nielsen K.F."/>
            <person name="Frisvad J.C."/>
            <person name="Workman M."/>
            <person name="Nielsen J."/>
        </authorList>
    </citation>
    <scope>NUCLEOTIDE SEQUENCE [LARGE SCALE GENOMIC DNA]</scope>
    <source>
        <strain evidence="8">IBT 24891</strain>
    </source>
</reference>
<name>A0A1V6SUL9_9EURO</name>
<evidence type="ECO:0000313" key="8">
    <source>
        <dbReference type="Proteomes" id="UP000191285"/>
    </source>
</evidence>
<accession>A0A1V6SUL9</accession>